<sequence length="478" mass="55129">MSVVVASCNLAQLLSGEVITPTEGELITGSLAIPEYQRPYCWGESQLDKLWKDYLHYKKNHQENAWYLGSLILHKDPSGILNIIDGQQRLTSLTLINAILNPHQISKYANNVSYHSPQSQHQIRSNFKWLLKTLKQSSEPTFSATDVNFTLVVTDSEDEAYRFFETQNTGGVRLTGSDIIKAHHLRSIERQQQNHYAQRWEILGDLNPIINSLLRGRFCNTLHKRDVPSHRKPLLVRNAVVTEFGEMTTIGPDIAYGRSVSHRKNKHSQGRYLVEQTLEGYELRQPLNTGINTIHYLAYFQGIQNHFMSPEMDPELAITPEHQNFLQCYQELIIPLEGCQYLKELLDTALMLYISQFGEKNLTTALKKLFMVIYSPRVTNEKTVKESTLNTLLDRAPVLDWIATSYTPEMCFQWLNNYTFDIDIKNIGPDDNSVKKRFIYQVLRYFDIKVSHDAPAQSLANEYQYTLQNKIINLSHQD</sequence>
<proteinExistence type="predicted"/>
<evidence type="ECO:0000259" key="2">
    <source>
        <dbReference type="Pfam" id="PF25202"/>
    </source>
</evidence>
<dbReference type="InterPro" id="IPR057156">
    <property type="entry name" value="DUF7834"/>
</dbReference>
<dbReference type="PANTHER" id="PTHR35149">
    <property type="entry name" value="SLL5132 PROTEIN"/>
    <property type="match status" value="1"/>
</dbReference>
<dbReference type="RefSeq" id="WP_249938836.1">
    <property type="nucleotide sequence ID" value="NZ_JAGFEW010000010.1"/>
</dbReference>
<dbReference type="Pfam" id="PF25202">
    <property type="entry name" value="DUF7834"/>
    <property type="match status" value="1"/>
</dbReference>
<evidence type="ECO:0000313" key="4">
    <source>
        <dbReference type="Proteomes" id="UP000746420"/>
    </source>
</evidence>
<keyword evidence="4" id="KW-1185">Reference proteome</keyword>
<dbReference type="EMBL" id="JAGFEW010000010">
    <property type="protein sequence ID" value="MBV5095385.1"/>
    <property type="molecule type" value="Genomic_DNA"/>
</dbReference>
<dbReference type="AlphaFoldDB" id="A0A949V296"/>
<name>A0A949V296_9ENTR</name>
<dbReference type="Proteomes" id="UP000746420">
    <property type="component" value="Unassembled WGS sequence"/>
</dbReference>
<reference evidence="3 4" key="1">
    <citation type="submission" date="2021-03" db="EMBL/GenBank/DDBJ databases">
        <title>Tenobrionicola molitorae gen. nov., sp. nov. and Tenobrionicola larvae sp. nov., isolated from larvae of the mealworm Tenobrio molitor L., a proposal to transfer Erwinia teleogrylli Liu et al. 2016 to a new genus Entomohabitans as Entomohabitans teleogrylli comb. nov.</title>
        <authorList>
            <person name="Lee S.D."/>
            <person name="Yang H.L."/>
            <person name="Kim I.S."/>
        </authorList>
    </citation>
    <scope>NUCLEOTIDE SEQUENCE [LARGE SCALE GENOMIC DNA]</scope>
    <source>
        <strain evidence="3 4">YMB-R21</strain>
    </source>
</reference>
<evidence type="ECO:0000313" key="3">
    <source>
        <dbReference type="EMBL" id="MBV5095385.1"/>
    </source>
</evidence>
<comment type="caution">
    <text evidence="3">The sequence shown here is derived from an EMBL/GenBank/DDBJ whole genome shotgun (WGS) entry which is preliminary data.</text>
</comment>
<accession>A0A949V296</accession>
<gene>
    <name evidence="3" type="ORF">JZ788_06470</name>
</gene>
<organism evidence="3 4">
    <name type="scientific">Tenebrionicola larvae</name>
    <dbReference type="NCBI Taxonomy" id="2815733"/>
    <lineage>
        <taxon>Bacteria</taxon>
        <taxon>Pseudomonadati</taxon>
        <taxon>Pseudomonadota</taxon>
        <taxon>Gammaproteobacteria</taxon>
        <taxon>Enterobacterales</taxon>
        <taxon>Enterobacteriaceae</taxon>
        <taxon>Tenebrionibacter/Tenebrionicola group</taxon>
        <taxon>Tenebrionicola</taxon>
    </lineage>
</organism>
<dbReference type="InterPro" id="IPR004919">
    <property type="entry name" value="GmrSD_N"/>
</dbReference>
<feature type="domain" description="GmrSD restriction endonucleases N-terminal" evidence="1">
    <location>
        <begin position="31"/>
        <end position="185"/>
    </location>
</feature>
<dbReference type="Pfam" id="PF03235">
    <property type="entry name" value="GmrSD_N"/>
    <property type="match status" value="1"/>
</dbReference>
<evidence type="ECO:0000259" key="1">
    <source>
        <dbReference type="Pfam" id="PF03235"/>
    </source>
</evidence>
<feature type="domain" description="DUF7834" evidence="2">
    <location>
        <begin position="193"/>
        <end position="421"/>
    </location>
</feature>
<dbReference type="PANTHER" id="PTHR35149:SF2">
    <property type="entry name" value="DUF262 DOMAIN-CONTAINING PROTEIN"/>
    <property type="match status" value="1"/>
</dbReference>
<protein>
    <submittedName>
        <fullName evidence="3">DUF262 domain-containing protein</fullName>
    </submittedName>
</protein>